<dbReference type="EC" id="3.4.19.12" evidence="2"/>
<dbReference type="PANTHER" id="PTHR21646">
    <property type="entry name" value="UBIQUITIN CARBOXYL-TERMINAL HYDROLASE"/>
    <property type="match status" value="1"/>
</dbReference>
<dbReference type="AlphaFoldDB" id="H3CIU7"/>
<dbReference type="SUPFAM" id="SSF54001">
    <property type="entry name" value="Cysteine proteinases"/>
    <property type="match status" value="1"/>
</dbReference>
<feature type="compositionally biased region" description="Polar residues" evidence="4">
    <location>
        <begin position="788"/>
        <end position="798"/>
    </location>
</feature>
<reference evidence="6" key="3">
    <citation type="submission" date="2025-09" db="UniProtKB">
        <authorList>
            <consortium name="Ensembl"/>
        </authorList>
    </citation>
    <scope>IDENTIFICATION</scope>
</reference>
<feature type="compositionally biased region" description="Polar residues" evidence="4">
    <location>
        <begin position="994"/>
        <end position="1003"/>
    </location>
</feature>
<feature type="compositionally biased region" description="Polar residues" evidence="4">
    <location>
        <begin position="1036"/>
        <end position="1048"/>
    </location>
</feature>
<feature type="compositionally biased region" description="Basic and acidic residues" evidence="4">
    <location>
        <begin position="699"/>
        <end position="708"/>
    </location>
</feature>
<comment type="catalytic activity">
    <reaction evidence="1">
        <text>Thiol-dependent hydrolysis of ester, thioester, amide, peptide and isopeptide bonds formed by the C-terminal Gly of ubiquitin (a 76-residue protein attached to proteins as an intracellular targeting signal).</text>
        <dbReference type="EC" id="3.4.19.12"/>
    </reaction>
</comment>
<dbReference type="InParanoid" id="H3CIU7"/>
<dbReference type="GeneTree" id="ENSGT00940000158772"/>
<feature type="region of interest" description="Disordered" evidence="4">
    <location>
        <begin position="788"/>
        <end position="1059"/>
    </location>
</feature>
<dbReference type="InterPro" id="IPR050185">
    <property type="entry name" value="Ub_carboxyl-term_hydrolase"/>
</dbReference>
<organism evidence="6 7">
    <name type="scientific">Tetraodon nigroviridis</name>
    <name type="common">Spotted green pufferfish</name>
    <name type="synonym">Chelonodon nigroviridis</name>
    <dbReference type="NCBI Taxonomy" id="99883"/>
    <lineage>
        <taxon>Eukaryota</taxon>
        <taxon>Metazoa</taxon>
        <taxon>Chordata</taxon>
        <taxon>Craniata</taxon>
        <taxon>Vertebrata</taxon>
        <taxon>Euteleostomi</taxon>
        <taxon>Actinopterygii</taxon>
        <taxon>Neopterygii</taxon>
        <taxon>Teleostei</taxon>
        <taxon>Neoteleostei</taxon>
        <taxon>Acanthomorphata</taxon>
        <taxon>Eupercaria</taxon>
        <taxon>Tetraodontiformes</taxon>
        <taxon>Tetradontoidea</taxon>
        <taxon>Tetraodontidae</taxon>
        <taxon>Tetraodon</taxon>
    </lineage>
</organism>
<keyword evidence="3" id="KW-0378">Hydrolase</keyword>
<feature type="compositionally biased region" description="Basic and acidic residues" evidence="4">
    <location>
        <begin position="879"/>
        <end position="911"/>
    </location>
</feature>
<evidence type="ECO:0000256" key="3">
    <source>
        <dbReference type="ARBA" id="ARBA00022801"/>
    </source>
</evidence>
<dbReference type="PROSITE" id="PS50235">
    <property type="entry name" value="USP_3"/>
    <property type="match status" value="1"/>
</dbReference>
<dbReference type="FunFam" id="3.90.70.10:FF:000048">
    <property type="entry name" value="Ubiquitin carboxyl-terminal hydrolase 31"/>
    <property type="match status" value="1"/>
</dbReference>
<dbReference type="CDD" id="cd02674">
    <property type="entry name" value="Peptidase_C19R"/>
    <property type="match status" value="1"/>
</dbReference>
<feature type="compositionally biased region" description="Low complexity" evidence="4">
    <location>
        <begin position="837"/>
        <end position="847"/>
    </location>
</feature>
<reference evidence="7" key="1">
    <citation type="journal article" date="2004" name="Nature">
        <title>Genome duplication in the teleost fish Tetraodon nigroviridis reveals the early vertebrate proto-karyotype.</title>
        <authorList>
            <person name="Jaillon O."/>
            <person name="Aury J.-M."/>
            <person name="Brunet F."/>
            <person name="Petit J.-L."/>
            <person name="Stange-Thomann N."/>
            <person name="Mauceli E."/>
            <person name="Bouneau L."/>
            <person name="Fischer C."/>
            <person name="Ozouf-Costaz C."/>
            <person name="Bernot A."/>
            <person name="Nicaud S."/>
            <person name="Jaffe D."/>
            <person name="Fisher S."/>
            <person name="Lutfalla G."/>
            <person name="Dossat C."/>
            <person name="Segurens B."/>
            <person name="Dasilva C."/>
            <person name="Salanoubat M."/>
            <person name="Levy M."/>
            <person name="Boudet N."/>
            <person name="Castellano S."/>
            <person name="Anthouard V."/>
            <person name="Jubin C."/>
            <person name="Castelli V."/>
            <person name="Katinka M."/>
            <person name="Vacherie B."/>
            <person name="Biemont C."/>
            <person name="Skalli Z."/>
            <person name="Cattolico L."/>
            <person name="Poulain J."/>
            <person name="De Berardinis V."/>
            <person name="Cruaud C."/>
            <person name="Duprat S."/>
            <person name="Brottier P."/>
            <person name="Coutanceau J.-P."/>
            <person name="Gouzy J."/>
            <person name="Parra G."/>
            <person name="Lardier G."/>
            <person name="Chapple C."/>
            <person name="McKernan K.J."/>
            <person name="McEwan P."/>
            <person name="Bosak S."/>
            <person name="Kellis M."/>
            <person name="Volff J.-N."/>
            <person name="Guigo R."/>
            <person name="Zody M.C."/>
            <person name="Mesirov J."/>
            <person name="Lindblad-Toh K."/>
            <person name="Birren B."/>
            <person name="Nusbaum C."/>
            <person name="Kahn D."/>
            <person name="Robinson-Rechavi M."/>
            <person name="Laudet V."/>
            <person name="Schachter V."/>
            <person name="Quetier F."/>
            <person name="Saurin W."/>
            <person name="Scarpelli C."/>
            <person name="Wincker P."/>
            <person name="Lander E.S."/>
            <person name="Weissenbach J."/>
            <person name="Roest Crollius H."/>
        </authorList>
    </citation>
    <scope>NUCLEOTIDE SEQUENCE [LARGE SCALE GENOMIC DNA]</scope>
</reference>
<dbReference type="OMA" id="WKQPGCL"/>
<evidence type="ECO:0000256" key="2">
    <source>
        <dbReference type="ARBA" id="ARBA00012759"/>
    </source>
</evidence>
<sequence>GDKTPGVLGLKNHGNTCFMNAVVQCLSNTDLLAEYLGLEQYRDRVNGELGADERQAARGDVTEHLASLVRALWTLEYTPQLSVEFKSTVAKYASQFRGNSQHDALEFLLWLLDRVHEDEQLKAHKLLQLYPDLGEWCNELTPAALPVLTEPDFVQEHFQAQYRSSLTCPHCLKQSNTFDPFLCISLPIPLRQTRPMCVTLVFNAKGQRYLRVGLAVPLFGSVSNLRSMVAEEGSISSNQVILTELYSTGFQRSFSDEDDLTAIADSDVVYAFQAPPLCSLGSSTSSHSVYSVRPQPFLVFPIQDIYKFSPPIQTGSPKVLLLVCNTAGSGQQAVRFGPPFLMLEDRNISWEQLQQSILSKLYYLMLNGSQAQDLLLLKIRIILMALSMLYLSEHFKNPLMSWTVFRALKLCGSGGPPHAKIVIEWENKIKECLFGSIQEEVVKDAESVRNQQQQHLQQHSCTLDECFQLYTKEEQLAPDDAWKCPHCKQLQQGMVKMSLWTLPDILILHLKRFRQVGERRNKLSDPVRFPMAGLDMAPHVVKRSQSTKNVNRGAWPQSWRQSSGKQPQPADWILPHDYLYDLYAVCNHHGGMHGGHYTAYCRNSVDGQWYSYDDSSVDLIPEEEVCTRGAYILFYERRNAIPPWSAGCSVRGSTSSSVSDHWLIRLTGDSKRGSVVSRSSTTHPLSIPDSPESLVFTDNDPKEERGGFESRPFIRGLQGRSLSMRAPSKPKDTLSKVLPMRWSLGSKDRRKHDPVPPAVKEPGPAELVQYLESGRRPRCTKDSIVTLMSESSGNTSLSCEVKSRVESPQVPEGQRRPSEKTTSSKGSRASHTKDESSMNMSSSSSSSTLTRRKEGRKQSLPVVHDKAPSSSTPSLGDGTLRRQKGERTEREHHSSHEGSKTRKGEVPKSHEGLFSFFKGKIKKEKESKMAREGEPGRDFGEEETSRTLSRLSLSNGAAMRGADAKEGRSSGWEQRPRDEMANGKVAQRAAVIKRSQSSSNIPSKTEHSMHRTASLHRNGMSAGPARSLTADKPSYGTLQRTRYSTTSLGRKRNVLESSF</sequence>
<evidence type="ECO:0000313" key="6">
    <source>
        <dbReference type="Ensembl" id="ENSTNIP00000008175.1"/>
    </source>
</evidence>
<feature type="region of interest" description="Disordered" evidence="4">
    <location>
        <begin position="742"/>
        <end position="765"/>
    </location>
</feature>
<dbReference type="InterPro" id="IPR018200">
    <property type="entry name" value="USP_CS"/>
</dbReference>
<evidence type="ECO:0000256" key="4">
    <source>
        <dbReference type="SAM" id="MobiDB-lite"/>
    </source>
</evidence>
<dbReference type="GO" id="GO:0004843">
    <property type="term" value="F:cysteine-type deubiquitinase activity"/>
    <property type="evidence" value="ECO:0007669"/>
    <property type="project" value="UniProtKB-EC"/>
</dbReference>
<dbReference type="PROSITE" id="PS00973">
    <property type="entry name" value="USP_2"/>
    <property type="match status" value="1"/>
</dbReference>
<feature type="domain" description="USP" evidence="5">
    <location>
        <begin position="8"/>
        <end position="638"/>
    </location>
</feature>
<dbReference type="PROSITE" id="PS00972">
    <property type="entry name" value="USP_1"/>
    <property type="match status" value="1"/>
</dbReference>
<dbReference type="InterPro" id="IPR001394">
    <property type="entry name" value="Peptidase_C19_UCH"/>
</dbReference>
<dbReference type="PANTHER" id="PTHR21646:SF20">
    <property type="entry name" value="UBIQUITIN CARBOXYL-TERMINAL HYDROLASE 43"/>
    <property type="match status" value="1"/>
</dbReference>
<dbReference type="GO" id="GO:0016579">
    <property type="term" value="P:protein deubiquitination"/>
    <property type="evidence" value="ECO:0007669"/>
    <property type="project" value="InterPro"/>
</dbReference>
<dbReference type="InterPro" id="IPR038765">
    <property type="entry name" value="Papain-like_cys_pep_sf"/>
</dbReference>
<dbReference type="Ensembl" id="ENSTNIT00000008341.1">
    <property type="protein sequence ID" value="ENSTNIP00000008175.1"/>
    <property type="gene ID" value="ENSTNIG00000005481.1"/>
</dbReference>
<keyword evidence="7" id="KW-1185">Reference proteome</keyword>
<dbReference type="Gene3D" id="3.90.70.10">
    <property type="entry name" value="Cysteine proteinases"/>
    <property type="match status" value="2"/>
</dbReference>
<proteinExistence type="predicted"/>
<evidence type="ECO:0000259" key="5">
    <source>
        <dbReference type="PROSITE" id="PS50235"/>
    </source>
</evidence>
<protein>
    <recommendedName>
        <fullName evidence="2">ubiquitinyl hydrolase 1</fullName>
        <ecNumber evidence="2">3.4.19.12</ecNumber>
    </recommendedName>
</protein>
<evidence type="ECO:0000313" key="7">
    <source>
        <dbReference type="Proteomes" id="UP000007303"/>
    </source>
</evidence>
<feature type="compositionally biased region" description="Basic and acidic residues" evidence="4">
    <location>
        <begin position="923"/>
        <end position="945"/>
    </location>
</feature>
<feature type="region of interest" description="Disordered" evidence="4">
    <location>
        <begin position="673"/>
        <end position="709"/>
    </location>
</feature>
<dbReference type="Pfam" id="PF00443">
    <property type="entry name" value="UCH"/>
    <property type="match status" value="1"/>
</dbReference>
<feature type="compositionally biased region" description="Polar residues" evidence="4">
    <location>
        <begin position="820"/>
        <end position="829"/>
    </location>
</feature>
<name>H3CIU7_TETNG</name>
<reference evidence="6" key="2">
    <citation type="submission" date="2025-08" db="UniProtKB">
        <authorList>
            <consortium name="Ensembl"/>
        </authorList>
    </citation>
    <scope>IDENTIFICATION</scope>
</reference>
<feature type="region of interest" description="Disordered" evidence="4">
    <location>
        <begin position="543"/>
        <end position="567"/>
    </location>
</feature>
<dbReference type="STRING" id="99883.ENSTNIP00000008175"/>
<evidence type="ECO:0000256" key="1">
    <source>
        <dbReference type="ARBA" id="ARBA00000707"/>
    </source>
</evidence>
<accession>H3CIU7</accession>
<dbReference type="Proteomes" id="UP000007303">
    <property type="component" value="Unassembled WGS sequence"/>
</dbReference>
<dbReference type="HOGENOM" id="CLU_001060_6_0_1"/>
<feature type="compositionally biased region" description="Basic and acidic residues" evidence="4">
    <location>
        <begin position="962"/>
        <end position="981"/>
    </location>
</feature>
<dbReference type="InterPro" id="IPR028889">
    <property type="entry name" value="USP"/>
</dbReference>